<dbReference type="Proteomes" id="UP001367676">
    <property type="component" value="Unassembled WGS sequence"/>
</dbReference>
<name>A0AAN9U2G5_9HEMI</name>
<evidence type="ECO:0000256" key="6">
    <source>
        <dbReference type="SAM" id="Coils"/>
    </source>
</evidence>
<evidence type="ECO:0000256" key="3">
    <source>
        <dbReference type="ARBA" id="ARBA00023015"/>
    </source>
</evidence>
<evidence type="ECO:0000256" key="2">
    <source>
        <dbReference type="ARBA" id="ARBA00009368"/>
    </source>
</evidence>
<comment type="caution">
    <text evidence="9">The sequence shown here is derived from an EMBL/GenBank/DDBJ whole genome shotgun (WGS) entry which is preliminary data.</text>
</comment>
<sequence length="419" mass="48175">MSKIDKVVDQYNELESQFILRLPPEPAKALREAIRSGASLKDRLSIKVENDVRKGEVRFDHWSFFARVVDLPCIMESLKTVDLKSTYKTADICQMMICKEDADPIPSDEEDTTKAKKKDPTKVDKKYLYPHGITPPMKNVRRRRFRKTLRKKYVEAPEIEKEIKRLLRGDSDAVKVTYEVINEQDEKKKPANIAVKHEPMVQNIAHHSLMSEDSQNVAEHDIFGEALSDSDEDETNNNLLALDEDNSRLSMDDTRTSHLSDSAQMPADNSSRGELITEFSKDMFTSKDDFVVQMPSIKTEMFNFEQPASVSSVHEFPIKSESSIAYEYDVSKSDDRSKYGSEFISSESTNENLRNKMNVLQAELNELKARRQQQEIELANIENSALRQRFQDILDNLLSEQLEKEQQYQELASMLDGTL</sequence>
<keyword evidence="10" id="KW-1185">Reference proteome</keyword>
<proteinExistence type="inferred from homology"/>
<gene>
    <name evidence="9" type="ORF">V9T40_005820</name>
</gene>
<keyword evidence="4" id="KW-0804">Transcription</keyword>
<dbReference type="GO" id="GO:0016251">
    <property type="term" value="F:RNA polymerase II general transcription initiation factor activity"/>
    <property type="evidence" value="ECO:0007669"/>
    <property type="project" value="TreeGrafter"/>
</dbReference>
<evidence type="ECO:0000256" key="4">
    <source>
        <dbReference type="ARBA" id="ARBA00023163"/>
    </source>
</evidence>
<dbReference type="InterPro" id="IPR006751">
    <property type="entry name" value="TAFII55_prot_cons_reg"/>
</dbReference>
<dbReference type="GO" id="GO:0051123">
    <property type="term" value="P:RNA polymerase II preinitiation complex assembly"/>
    <property type="evidence" value="ECO:0007669"/>
    <property type="project" value="TreeGrafter"/>
</dbReference>
<evidence type="ECO:0000256" key="5">
    <source>
        <dbReference type="ARBA" id="ARBA00023242"/>
    </source>
</evidence>
<dbReference type="SMART" id="SM01370">
    <property type="entry name" value="TAFII55_N"/>
    <property type="match status" value="1"/>
</dbReference>
<dbReference type="GO" id="GO:0005669">
    <property type="term" value="C:transcription factor TFIID complex"/>
    <property type="evidence" value="ECO:0007669"/>
    <property type="project" value="InterPro"/>
</dbReference>
<reference evidence="9 10" key="1">
    <citation type="submission" date="2024-03" db="EMBL/GenBank/DDBJ databases">
        <title>Adaptation during the transition from Ophiocordyceps entomopathogen to insect associate is accompanied by gene loss and intensified selection.</title>
        <authorList>
            <person name="Ward C.M."/>
            <person name="Onetto C.A."/>
            <person name="Borneman A.R."/>
        </authorList>
    </citation>
    <scope>NUCLEOTIDE SEQUENCE [LARGE SCALE GENOMIC DNA]</scope>
    <source>
        <strain evidence="9">AWRI1</strain>
        <tissue evidence="9">Single Adult Female</tissue>
    </source>
</reference>
<dbReference type="EMBL" id="JBBCAQ010000003">
    <property type="protein sequence ID" value="KAK7604634.1"/>
    <property type="molecule type" value="Genomic_DNA"/>
</dbReference>
<feature type="domain" description="TAFII55 protein conserved region" evidence="8">
    <location>
        <begin position="14"/>
        <end position="175"/>
    </location>
</feature>
<protein>
    <recommendedName>
        <fullName evidence="8">TAFII55 protein conserved region domain-containing protein</fullName>
    </recommendedName>
</protein>
<organism evidence="9 10">
    <name type="scientific">Parthenolecanium corni</name>
    <dbReference type="NCBI Taxonomy" id="536013"/>
    <lineage>
        <taxon>Eukaryota</taxon>
        <taxon>Metazoa</taxon>
        <taxon>Ecdysozoa</taxon>
        <taxon>Arthropoda</taxon>
        <taxon>Hexapoda</taxon>
        <taxon>Insecta</taxon>
        <taxon>Pterygota</taxon>
        <taxon>Neoptera</taxon>
        <taxon>Paraneoptera</taxon>
        <taxon>Hemiptera</taxon>
        <taxon>Sternorrhyncha</taxon>
        <taxon>Coccoidea</taxon>
        <taxon>Coccidae</taxon>
        <taxon>Parthenolecanium</taxon>
    </lineage>
</organism>
<comment type="similarity">
    <text evidence="2">Belongs to the TAF7 family.</text>
</comment>
<keyword evidence="3" id="KW-0805">Transcription regulation</keyword>
<feature type="coiled-coil region" evidence="6">
    <location>
        <begin position="350"/>
        <end position="389"/>
    </location>
</feature>
<dbReference type="Pfam" id="PF04658">
    <property type="entry name" value="TAFII55_N"/>
    <property type="match status" value="1"/>
</dbReference>
<dbReference type="InterPro" id="IPR037817">
    <property type="entry name" value="TAF7"/>
</dbReference>
<comment type="subcellular location">
    <subcellularLocation>
        <location evidence="1">Nucleus</location>
    </subcellularLocation>
</comment>
<accession>A0AAN9U2G5</accession>
<feature type="region of interest" description="Disordered" evidence="7">
    <location>
        <begin position="240"/>
        <end position="271"/>
    </location>
</feature>
<dbReference type="CDD" id="cd08047">
    <property type="entry name" value="TAF7"/>
    <property type="match status" value="1"/>
</dbReference>
<evidence type="ECO:0000259" key="8">
    <source>
        <dbReference type="SMART" id="SM01370"/>
    </source>
</evidence>
<keyword evidence="5" id="KW-0539">Nucleus</keyword>
<evidence type="ECO:0000256" key="7">
    <source>
        <dbReference type="SAM" id="MobiDB-lite"/>
    </source>
</evidence>
<keyword evidence="6" id="KW-0175">Coiled coil</keyword>
<dbReference type="AlphaFoldDB" id="A0AAN9U2G5"/>
<feature type="compositionally biased region" description="Polar residues" evidence="7">
    <location>
        <begin position="259"/>
        <end position="271"/>
    </location>
</feature>
<evidence type="ECO:0000256" key="1">
    <source>
        <dbReference type="ARBA" id="ARBA00004123"/>
    </source>
</evidence>
<evidence type="ECO:0000313" key="10">
    <source>
        <dbReference type="Proteomes" id="UP001367676"/>
    </source>
</evidence>
<feature type="compositionally biased region" description="Basic and acidic residues" evidence="7">
    <location>
        <begin position="245"/>
        <end position="258"/>
    </location>
</feature>
<dbReference type="PANTHER" id="PTHR12228:SF0">
    <property type="entry name" value="TATA-BOX BINDING PROTEIN ASSOCIATED FACTOR 7"/>
    <property type="match status" value="1"/>
</dbReference>
<evidence type="ECO:0000313" key="9">
    <source>
        <dbReference type="EMBL" id="KAK7604634.1"/>
    </source>
</evidence>
<dbReference type="PANTHER" id="PTHR12228">
    <property type="entry name" value="TRANSCRIPTION INITIATION FACTOR TFIID 55 KD SUBUNIT-RELATED"/>
    <property type="match status" value="1"/>
</dbReference>